<proteinExistence type="predicted"/>
<dbReference type="PANTHER" id="PTHR35506:SF1">
    <property type="entry name" value="OS02G0135600 PROTEIN"/>
    <property type="match status" value="1"/>
</dbReference>
<dbReference type="EMBL" id="JBIMZQ010000017">
    <property type="protein sequence ID" value="KAL3666426.1"/>
    <property type="molecule type" value="Genomic_DNA"/>
</dbReference>
<organism evidence="1 2">
    <name type="scientific">Phytophthora oleae</name>
    <dbReference type="NCBI Taxonomy" id="2107226"/>
    <lineage>
        <taxon>Eukaryota</taxon>
        <taxon>Sar</taxon>
        <taxon>Stramenopiles</taxon>
        <taxon>Oomycota</taxon>
        <taxon>Peronosporomycetes</taxon>
        <taxon>Peronosporales</taxon>
        <taxon>Peronosporaceae</taxon>
        <taxon>Phytophthora</taxon>
    </lineage>
</organism>
<reference evidence="1 2" key="1">
    <citation type="submission" date="2024-09" db="EMBL/GenBank/DDBJ databases">
        <title>Genome sequencing and assembly of Phytophthora oleae, isolate VK10A, causative agent of rot of olive drupes.</title>
        <authorList>
            <person name="Conti Taguali S."/>
            <person name="Riolo M."/>
            <person name="La Spada F."/>
            <person name="Cacciola S.O."/>
            <person name="Dionisio G."/>
        </authorList>
    </citation>
    <scope>NUCLEOTIDE SEQUENCE [LARGE SCALE GENOMIC DNA]</scope>
    <source>
        <strain evidence="1 2">VK10A</strain>
    </source>
</reference>
<protein>
    <submittedName>
        <fullName evidence="1">Uncharacterized protein</fullName>
    </submittedName>
</protein>
<comment type="caution">
    <text evidence="1">The sequence shown here is derived from an EMBL/GenBank/DDBJ whole genome shotgun (WGS) entry which is preliminary data.</text>
</comment>
<sequence>MAYFLLAGPLWKRMTLADPEIPKALAFVYIPLANESLPEGHWVTSLVSELAKQHQEDGSSKVFVSIVKTASQRVTEPSEPHPLRPQQSYNKWDHKYPEFGSQARRRLVFTSLYQGQTRRDSVQTFNEAEVESLGGYGTMDARVFMKEMAFRLAEIWRMSTAHPC</sequence>
<dbReference type="Proteomes" id="UP001632037">
    <property type="component" value="Unassembled WGS sequence"/>
</dbReference>
<evidence type="ECO:0000313" key="2">
    <source>
        <dbReference type="Proteomes" id="UP001632037"/>
    </source>
</evidence>
<accession>A0ABD3FJ24</accession>
<keyword evidence="2" id="KW-1185">Reference proteome</keyword>
<dbReference type="PANTHER" id="PTHR35506">
    <property type="entry name" value="OS02G0135600 PROTEIN"/>
    <property type="match status" value="1"/>
</dbReference>
<gene>
    <name evidence="1" type="ORF">V7S43_008677</name>
</gene>
<dbReference type="AlphaFoldDB" id="A0ABD3FJ24"/>
<evidence type="ECO:0000313" key="1">
    <source>
        <dbReference type="EMBL" id="KAL3666426.1"/>
    </source>
</evidence>
<name>A0ABD3FJ24_9STRA</name>